<feature type="transmembrane region" description="Helical" evidence="17">
    <location>
        <begin position="74"/>
        <end position="95"/>
    </location>
</feature>
<keyword evidence="7 17" id="KW-0378">Hydrolase</keyword>
<evidence type="ECO:0000256" key="11">
    <source>
        <dbReference type="ARBA" id="ARBA00023136"/>
    </source>
</evidence>
<evidence type="ECO:0000313" key="18">
    <source>
        <dbReference type="EMBL" id="HIU20878.1"/>
    </source>
</evidence>
<protein>
    <recommendedName>
        <fullName evidence="4 17">Undecaprenyl-diphosphatase</fullName>
        <ecNumber evidence="3 17">3.6.1.27</ecNumber>
    </recommendedName>
    <alternativeName>
        <fullName evidence="15 17">Bacitracin resistance protein</fullName>
    </alternativeName>
    <alternativeName>
        <fullName evidence="14 17">Undecaprenyl pyrophosphate phosphatase</fullName>
    </alternativeName>
</protein>
<reference evidence="18" key="1">
    <citation type="submission" date="2020-10" db="EMBL/GenBank/DDBJ databases">
        <authorList>
            <person name="Gilroy R."/>
        </authorList>
    </citation>
    <scope>NUCLEOTIDE SEQUENCE</scope>
    <source>
        <strain evidence="18">1063</strain>
    </source>
</reference>
<evidence type="ECO:0000256" key="1">
    <source>
        <dbReference type="ARBA" id="ARBA00004651"/>
    </source>
</evidence>
<dbReference type="InterPro" id="IPR003824">
    <property type="entry name" value="UppP"/>
</dbReference>
<dbReference type="EMBL" id="DVMN01000026">
    <property type="protein sequence ID" value="HIU20878.1"/>
    <property type="molecule type" value="Genomic_DNA"/>
</dbReference>
<dbReference type="HAMAP" id="MF_01006">
    <property type="entry name" value="Undec_diphosphatase"/>
    <property type="match status" value="1"/>
</dbReference>
<dbReference type="EC" id="3.6.1.27" evidence="3 17"/>
<organism evidence="18 19">
    <name type="scientific">Candidatus Limadaptatus stercorigallinarum</name>
    <dbReference type="NCBI Taxonomy" id="2840845"/>
    <lineage>
        <taxon>Bacteria</taxon>
        <taxon>Bacillati</taxon>
        <taxon>Bacillota</taxon>
        <taxon>Clostridia</taxon>
        <taxon>Eubacteriales</taxon>
        <taxon>Candidatus Limadaptatus</taxon>
    </lineage>
</organism>
<evidence type="ECO:0000256" key="14">
    <source>
        <dbReference type="ARBA" id="ARBA00032707"/>
    </source>
</evidence>
<evidence type="ECO:0000256" key="6">
    <source>
        <dbReference type="ARBA" id="ARBA00022692"/>
    </source>
</evidence>
<sequence length="251" mass="26570">MDVLEAVLLGLVQGAGEFLPVSSSGHLLLLEKLGLGEEDLFFNICLHLGTLLSVLVCMRREVLGLFRRENRKKLLYVIVACVPTVLLAVLFKFLAPSLIDGAYLPLGFAVTAVLIVLSEKFAPDKTRFLSLKTSILTGVFQGIAVLPGISRSGATIAAGRLGGLERPAAAEFSFLLSVPIIIGSALFEGTELALTGRLGDVQVLPLLAGVAAAFVSGCVAIRFFLALVRKHSSLPFAFYTAAVAVVSFVVL</sequence>
<evidence type="ECO:0000256" key="5">
    <source>
        <dbReference type="ARBA" id="ARBA00022475"/>
    </source>
</evidence>
<evidence type="ECO:0000256" key="9">
    <source>
        <dbReference type="ARBA" id="ARBA00022984"/>
    </source>
</evidence>
<comment type="similarity">
    <text evidence="2 17">Belongs to the UppP family.</text>
</comment>
<dbReference type="GO" id="GO:0008360">
    <property type="term" value="P:regulation of cell shape"/>
    <property type="evidence" value="ECO:0007669"/>
    <property type="project" value="UniProtKB-KW"/>
</dbReference>
<dbReference type="AlphaFoldDB" id="A0A9D1HQP6"/>
<feature type="transmembrane region" description="Helical" evidence="17">
    <location>
        <begin position="101"/>
        <end position="117"/>
    </location>
</feature>
<comment type="subcellular location">
    <subcellularLocation>
        <location evidence="1 17">Cell membrane</location>
        <topology evidence="1 17">Multi-pass membrane protein</topology>
    </subcellularLocation>
</comment>
<feature type="transmembrane region" description="Helical" evidence="17">
    <location>
        <begin position="206"/>
        <end position="227"/>
    </location>
</feature>
<evidence type="ECO:0000256" key="4">
    <source>
        <dbReference type="ARBA" id="ARBA00021581"/>
    </source>
</evidence>
<comment type="caution">
    <text evidence="18">The sequence shown here is derived from an EMBL/GenBank/DDBJ whole genome shotgun (WGS) entry which is preliminary data.</text>
</comment>
<reference evidence="18" key="2">
    <citation type="journal article" date="2021" name="PeerJ">
        <title>Extensive microbial diversity within the chicken gut microbiome revealed by metagenomics and culture.</title>
        <authorList>
            <person name="Gilroy R."/>
            <person name="Ravi A."/>
            <person name="Getino M."/>
            <person name="Pursley I."/>
            <person name="Horton D.L."/>
            <person name="Alikhan N.F."/>
            <person name="Baker D."/>
            <person name="Gharbi K."/>
            <person name="Hall N."/>
            <person name="Watson M."/>
            <person name="Adriaenssens E.M."/>
            <person name="Foster-Nyarko E."/>
            <person name="Jarju S."/>
            <person name="Secka A."/>
            <person name="Antonio M."/>
            <person name="Oren A."/>
            <person name="Chaudhuri R.R."/>
            <person name="La Ragione R."/>
            <person name="Hildebrand F."/>
            <person name="Pallen M.J."/>
        </authorList>
    </citation>
    <scope>NUCLEOTIDE SEQUENCE</scope>
    <source>
        <strain evidence="18">1063</strain>
    </source>
</reference>
<dbReference type="PANTHER" id="PTHR30622">
    <property type="entry name" value="UNDECAPRENYL-DIPHOSPHATASE"/>
    <property type="match status" value="1"/>
</dbReference>
<evidence type="ECO:0000313" key="19">
    <source>
        <dbReference type="Proteomes" id="UP000824088"/>
    </source>
</evidence>
<comment type="catalytic activity">
    <reaction evidence="16 17">
        <text>di-trans,octa-cis-undecaprenyl diphosphate + H2O = di-trans,octa-cis-undecaprenyl phosphate + phosphate + H(+)</text>
        <dbReference type="Rhea" id="RHEA:28094"/>
        <dbReference type="ChEBI" id="CHEBI:15377"/>
        <dbReference type="ChEBI" id="CHEBI:15378"/>
        <dbReference type="ChEBI" id="CHEBI:43474"/>
        <dbReference type="ChEBI" id="CHEBI:58405"/>
        <dbReference type="ChEBI" id="CHEBI:60392"/>
        <dbReference type="EC" id="3.6.1.27"/>
    </reaction>
</comment>
<name>A0A9D1HQP6_9FIRM</name>
<evidence type="ECO:0000256" key="16">
    <source>
        <dbReference type="ARBA" id="ARBA00047594"/>
    </source>
</evidence>
<dbReference type="GO" id="GO:0046677">
    <property type="term" value="P:response to antibiotic"/>
    <property type="evidence" value="ECO:0007669"/>
    <property type="project" value="UniProtKB-UniRule"/>
</dbReference>
<keyword evidence="12 17" id="KW-0046">Antibiotic resistance</keyword>
<keyword evidence="13 17" id="KW-0961">Cell wall biogenesis/degradation</keyword>
<comment type="miscellaneous">
    <text evidence="17">Bacitracin is thought to be involved in the inhibition of peptidoglycan synthesis by sequestering undecaprenyl diphosphate, thereby reducing the pool of lipid carrier available.</text>
</comment>
<evidence type="ECO:0000256" key="12">
    <source>
        <dbReference type="ARBA" id="ARBA00023251"/>
    </source>
</evidence>
<dbReference type="Proteomes" id="UP000824088">
    <property type="component" value="Unassembled WGS sequence"/>
</dbReference>
<comment type="function">
    <text evidence="17">Catalyzes the dephosphorylation of undecaprenyl diphosphate (UPP). Confers resistance to bacitracin.</text>
</comment>
<evidence type="ECO:0000256" key="7">
    <source>
        <dbReference type="ARBA" id="ARBA00022801"/>
    </source>
</evidence>
<keyword evidence="5 17" id="KW-1003">Cell membrane</keyword>
<evidence type="ECO:0000256" key="8">
    <source>
        <dbReference type="ARBA" id="ARBA00022960"/>
    </source>
</evidence>
<proteinExistence type="inferred from homology"/>
<keyword evidence="9 17" id="KW-0573">Peptidoglycan synthesis</keyword>
<evidence type="ECO:0000256" key="13">
    <source>
        <dbReference type="ARBA" id="ARBA00023316"/>
    </source>
</evidence>
<dbReference type="GO" id="GO:0005886">
    <property type="term" value="C:plasma membrane"/>
    <property type="evidence" value="ECO:0007669"/>
    <property type="project" value="UniProtKB-SubCell"/>
</dbReference>
<dbReference type="GO" id="GO:0009252">
    <property type="term" value="P:peptidoglycan biosynthetic process"/>
    <property type="evidence" value="ECO:0007669"/>
    <property type="project" value="UniProtKB-KW"/>
</dbReference>
<dbReference type="GO" id="GO:0050380">
    <property type="term" value="F:undecaprenyl-diphosphatase activity"/>
    <property type="evidence" value="ECO:0007669"/>
    <property type="project" value="UniProtKB-UniRule"/>
</dbReference>
<dbReference type="PANTHER" id="PTHR30622:SF2">
    <property type="entry name" value="UNDECAPRENYL-DIPHOSPHATASE"/>
    <property type="match status" value="1"/>
</dbReference>
<feature type="transmembrane region" description="Helical" evidence="17">
    <location>
        <begin position="169"/>
        <end position="194"/>
    </location>
</feature>
<keyword evidence="10 17" id="KW-1133">Transmembrane helix</keyword>
<keyword evidence="6 17" id="KW-0812">Transmembrane</keyword>
<keyword evidence="8 17" id="KW-0133">Cell shape</keyword>
<evidence type="ECO:0000256" key="17">
    <source>
        <dbReference type="HAMAP-Rule" id="MF_01006"/>
    </source>
</evidence>
<dbReference type="Pfam" id="PF02673">
    <property type="entry name" value="BacA"/>
    <property type="match status" value="1"/>
</dbReference>
<accession>A0A9D1HQP6</accession>
<evidence type="ECO:0000256" key="2">
    <source>
        <dbReference type="ARBA" id="ARBA00010621"/>
    </source>
</evidence>
<evidence type="ECO:0000256" key="3">
    <source>
        <dbReference type="ARBA" id="ARBA00012374"/>
    </source>
</evidence>
<keyword evidence="11 17" id="KW-0472">Membrane</keyword>
<evidence type="ECO:0000256" key="15">
    <source>
        <dbReference type="ARBA" id="ARBA00032932"/>
    </source>
</evidence>
<dbReference type="GO" id="GO:0071555">
    <property type="term" value="P:cell wall organization"/>
    <property type="evidence" value="ECO:0007669"/>
    <property type="project" value="UniProtKB-KW"/>
</dbReference>
<evidence type="ECO:0000256" key="10">
    <source>
        <dbReference type="ARBA" id="ARBA00022989"/>
    </source>
</evidence>
<feature type="transmembrane region" description="Helical" evidence="17">
    <location>
        <begin position="233"/>
        <end position="250"/>
    </location>
</feature>
<gene>
    <name evidence="17" type="primary">uppP</name>
    <name evidence="18" type="ORF">IAD51_01360</name>
</gene>
<feature type="transmembrane region" description="Helical" evidence="17">
    <location>
        <begin position="40"/>
        <end position="58"/>
    </location>
</feature>